<dbReference type="GO" id="GO:0005634">
    <property type="term" value="C:nucleus"/>
    <property type="evidence" value="ECO:0007669"/>
    <property type="project" value="TreeGrafter"/>
</dbReference>
<dbReference type="EMBL" id="KN831994">
    <property type="protein sequence ID" value="KIO00748.1"/>
    <property type="molecule type" value="Genomic_DNA"/>
</dbReference>
<dbReference type="GO" id="GO:0005737">
    <property type="term" value="C:cytoplasm"/>
    <property type="evidence" value="ECO:0007669"/>
    <property type="project" value="TreeGrafter"/>
</dbReference>
<accession>A0A0C3IV59</accession>
<evidence type="ECO:0000256" key="3">
    <source>
        <dbReference type="PROSITE-ProRule" id="PRU00221"/>
    </source>
</evidence>
<dbReference type="GO" id="GO:0043161">
    <property type="term" value="P:proteasome-mediated ubiquitin-dependent protein catabolic process"/>
    <property type="evidence" value="ECO:0007669"/>
    <property type="project" value="TreeGrafter"/>
</dbReference>
<dbReference type="PROSITE" id="PS50294">
    <property type="entry name" value="WD_REPEATS_REGION"/>
    <property type="match status" value="1"/>
</dbReference>
<dbReference type="InterPro" id="IPR001680">
    <property type="entry name" value="WD40_rpt"/>
</dbReference>
<dbReference type="Gene3D" id="2.130.10.10">
    <property type="entry name" value="YVTN repeat-like/Quinoprotein amine dehydrogenase"/>
    <property type="match status" value="1"/>
</dbReference>
<dbReference type="InterPro" id="IPR015943">
    <property type="entry name" value="WD40/YVTN_repeat-like_dom_sf"/>
</dbReference>
<dbReference type="PROSITE" id="PS00678">
    <property type="entry name" value="WD_REPEATS_1"/>
    <property type="match status" value="1"/>
</dbReference>
<dbReference type="Proteomes" id="UP000054217">
    <property type="component" value="Unassembled WGS sequence"/>
</dbReference>
<dbReference type="PANTHER" id="PTHR19849">
    <property type="entry name" value="PHOSPHOLIPASE A-2-ACTIVATING PROTEIN"/>
    <property type="match status" value="1"/>
</dbReference>
<gene>
    <name evidence="4" type="ORF">M404DRAFT_16349</name>
</gene>
<dbReference type="PRINTS" id="PR00320">
    <property type="entry name" value="GPROTEINBRPT"/>
</dbReference>
<protein>
    <submittedName>
        <fullName evidence="4">Uncharacterized protein</fullName>
    </submittedName>
</protein>
<keyword evidence="1 3" id="KW-0853">WD repeat</keyword>
<evidence type="ECO:0000256" key="1">
    <source>
        <dbReference type="ARBA" id="ARBA00022574"/>
    </source>
</evidence>
<feature type="repeat" description="WD" evidence="3">
    <location>
        <begin position="53"/>
        <end position="92"/>
    </location>
</feature>
<evidence type="ECO:0000313" key="4">
    <source>
        <dbReference type="EMBL" id="KIO00748.1"/>
    </source>
</evidence>
<dbReference type="AlphaFoldDB" id="A0A0C3IV59"/>
<dbReference type="SUPFAM" id="SSF50978">
    <property type="entry name" value="WD40 repeat-like"/>
    <property type="match status" value="1"/>
</dbReference>
<evidence type="ECO:0000313" key="5">
    <source>
        <dbReference type="Proteomes" id="UP000054217"/>
    </source>
</evidence>
<reference evidence="4 5" key="1">
    <citation type="submission" date="2014-04" db="EMBL/GenBank/DDBJ databases">
        <authorList>
            <consortium name="DOE Joint Genome Institute"/>
            <person name="Kuo A."/>
            <person name="Kohler A."/>
            <person name="Costa M.D."/>
            <person name="Nagy L.G."/>
            <person name="Floudas D."/>
            <person name="Copeland A."/>
            <person name="Barry K.W."/>
            <person name="Cichocki N."/>
            <person name="Veneault-Fourrey C."/>
            <person name="LaButti K."/>
            <person name="Lindquist E.A."/>
            <person name="Lipzen A."/>
            <person name="Lundell T."/>
            <person name="Morin E."/>
            <person name="Murat C."/>
            <person name="Sun H."/>
            <person name="Tunlid A."/>
            <person name="Henrissat B."/>
            <person name="Grigoriev I.V."/>
            <person name="Hibbett D.S."/>
            <person name="Martin F."/>
            <person name="Nordberg H.P."/>
            <person name="Cantor M.N."/>
            <person name="Hua S.X."/>
        </authorList>
    </citation>
    <scope>NUCLEOTIDE SEQUENCE [LARGE SCALE GENOMIC DNA]</scope>
    <source>
        <strain evidence="4 5">Marx 270</strain>
    </source>
</reference>
<keyword evidence="2" id="KW-0677">Repeat</keyword>
<dbReference type="PANTHER" id="PTHR19849:SF1">
    <property type="entry name" value="F-BOX_WD REPEAT-CONTAINING PROTEIN 7"/>
    <property type="match status" value="1"/>
</dbReference>
<dbReference type="PROSITE" id="PS50082">
    <property type="entry name" value="WD_REPEATS_2"/>
    <property type="match status" value="2"/>
</dbReference>
<feature type="repeat" description="WD" evidence="3">
    <location>
        <begin position="126"/>
        <end position="143"/>
    </location>
</feature>
<dbReference type="GO" id="GO:0043130">
    <property type="term" value="F:ubiquitin binding"/>
    <property type="evidence" value="ECO:0007669"/>
    <property type="project" value="TreeGrafter"/>
</dbReference>
<keyword evidence="5" id="KW-1185">Reference proteome</keyword>
<dbReference type="InterPro" id="IPR036322">
    <property type="entry name" value="WD40_repeat_dom_sf"/>
</dbReference>
<reference evidence="5" key="2">
    <citation type="submission" date="2015-01" db="EMBL/GenBank/DDBJ databases">
        <title>Evolutionary Origins and Diversification of the Mycorrhizal Mutualists.</title>
        <authorList>
            <consortium name="DOE Joint Genome Institute"/>
            <consortium name="Mycorrhizal Genomics Consortium"/>
            <person name="Kohler A."/>
            <person name="Kuo A."/>
            <person name="Nagy L.G."/>
            <person name="Floudas D."/>
            <person name="Copeland A."/>
            <person name="Barry K.W."/>
            <person name="Cichocki N."/>
            <person name="Veneault-Fourrey C."/>
            <person name="LaButti K."/>
            <person name="Lindquist E.A."/>
            <person name="Lipzen A."/>
            <person name="Lundell T."/>
            <person name="Morin E."/>
            <person name="Murat C."/>
            <person name="Riley R."/>
            <person name="Ohm R."/>
            <person name="Sun H."/>
            <person name="Tunlid A."/>
            <person name="Henrissat B."/>
            <person name="Grigoriev I.V."/>
            <person name="Hibbett D.S."/>
            <person name="Martin F."/>
        </authorList>
    </citation>
    <scope>NUCLEOTIDE SEQUENCE [LARGE SCALE GENOMIC DNA]</scope>
    <source>
        <strain evidence="5">Marx 270</strain>
    </source>
</reference>
<dbReference type="OrthoDB" id="190105at2759"/>
<dbReference type="Pfam" id="PF00400">
    <property type="entry name" value="WD40"/>
    <property type="match status" value="5"/>
</dbReference>
<dbReference type="InterPro" id="IPR020472">
    <property type="entry name" value="WD40_PAC1"/>
</dbReference>
<evidence type="ECO:0000256" key="2">
    <source>
        <dbReference type="ARBA" id="ARBA00022737"/>
    </source>
</evidence>
<dbReference type="InterPro" id="IPR019775">
    <property type="entry name" value="WD40_repeat_CS"/>
</dbReference>
<dbReference type="GO" id="GO:0010992">
    <property type="term" value="P:ubiquitin recycling"/>
    <property type="evidence" value="ECO:0007669"/>
    <property type="project" value="TreeGrafter"/>
</dbReference>
<sequence>MAPNEHPKHLSIPAHHTFVVTCLLLSHGRIISASDDHSIHVYSPATGELLQSLHGHEGGLWTLAVSRDILVSGSTDRTARIWDLNTGRCTHVFEGHTSTVRCLAIVRPEVIDVEGEGGVVTREKWPKQSLVVTGSRDHSLRVWAIPRKGQPEYRWSGADDTDAELTEDVNENPYHKLNLGGHDHAVRALAARGRMPISGSYDCTVRCKWVLVGHTQKCVVLDISRIIACSGSMDCAVRVWNLGNGYGSDRTLKMWNIREGTVAKDLLTDVNAIWQVVFKGRCCIAASNRDNGTMLDIRHFGTSEDDDWDSESPGGIYDNDS</sequence>
<organism evidence="4 5">
    <name type="scientific">Pisolithus tinctorius Marx 270</name>
    <dbReference type="NCBI Taxonomy" id="870435"/>
    <lineage>
        <taxon>Eukaryota</taxon>
        <taxon>Fungi</taxon>
        <taxon>Dikarya</taxon>
        <taxon>Basidiomycota</taxon>
        <taxon>Agaricomycotina</taxon>
        <taxon>Agaricomycetes</taxon>
        <taxon>Agaricomycetidae</taxon>
        <taxon>Boletales</taxon>
        <taxon>Sclerodermatineae</taxon>
        <taxon>Pisolithaceae</taxon>
        <taxon>Pisolithus</taxon>
    </lineage>
</organism>
<proteinExistence type="predicted"/>
<dbReference type="HOGENOM" id="CLU_000288_103_3_1"/>
<name>A0A0C3IV59_PISTI</name>
<dbReference type="InParanoid" id="A0A0C3IV59"/>
<dbReference type="STRING" id="870435.A0A0C3IV59"/>
<dbReference type="SMART" id="SM00320">
    <property type="entry name" value="WD40"/>
    <property type="match status" value="4"/>
</dbReference>